<reference evidence="2" key="1">
    <citation type="submission" date="2023-08" db="EMBL/GenBank/DDBJ databases">
        <title>Reference Genome Resource for the Citrus Pathogen Phytophthora citrophthora.</title>
        <authorList>
            <person name="Moller H."/>
            <person name="Coetzee B."/>
            <person name="Rose L.J."/>
            <person name="Van Niekerk J.M."/>
        </authorList>
    </citation>
    <scope>NUCLEOTIDE SEQUENCE</scope>
    <source>
        <strain evidence="2">STE-U-9442</strain>
    </source>
</reference>
<keyword evidence="3" id="KW-1185">Reference proteome</keyword>
<name>A0AAD9LLV4_9STRA</name>
<dbReference type="InterPro" id="IPR036179">
    <property type="entry name" value="Ig-like_dom_sf"/>
</dbReference>
<feature type="domain" description="Ig-like" evidence="1">
    <location>
        <begin position="184"/>
        <end position="271"/>
    </location>
</feature>
<dbReference type="Gene3D" id="2.60.40.10">
    <property type="entry name" value="Immunoglobulins"/>
    <property type="match status" value="1"/>
</dbReference>
<evidence type="ECO:0000313" key="3">
    <source>
        <dbReference type="Proteomes" id="UP001259832"/>
    </source>
</evidence>
<organism evidence="2 3">
    <name type="scientific">Phytophthora citrophthora</name>
    <dbReference type="NCBI Taxonomy" id="4793"/>
    <lineage>
        <taxon>Eukaryota</taxon>
        <taxon>Sar</taxon>
        <taxon>Stramenopiles</taxon>
        <taxon>Oomycota</taxon>
        <taxon>Peronosporomycetes</taxon>
        <taxon>Peronosporales</taxon>
        <taxon>Peronosporaceae</taxon>
        <taxon>Phytophthora</taxon>
    </lineage>
</organism>
<accession>A0AAD9LLV4</accession>
<comment type="caution">
    <text evidence="2">The sequence shown here is derived from an EMBL/GenBank/DDBJ whole genome shotgun (WGS) entry which is preliminary data.</text>
</comment>
<dbReference type="PROSITE" id="PS50835">
    <property type="entry name" value="IG_LIKE"/>
    <property type="match status" value="1"/>
</dbReference>
<evidence type="ECO:0000313" key="2">
    <source>
        <dbReference type="EMBL" id="KAK1941768.1"/>
    </source>
</evidence>
<protein>
    <recommendedName>
        <fullName evidence="1">Ig-like domain-containing protein</fullName>
    </recommendedName>
</protein>
<sequence length="1150" mass="129747">MELPMHAVVVSLNYNEDTVDKPFELLGSIYALYPSSANLLDSQHRPPLYYALEQHWEVERLSWLIDKSLDTVLEKNSDGLSLITHALLNSCPEELVVRLAVAAASRCILAVDELLDGQYFESARRFCCRALQDFFAGVSKFPHAQCRSLFGVRRQYDEDQGRVAATTIRDTWLCLNVSNYLGVPLIQINLPEALFPVIDSLVEVVLVVKGEPLTYQWFIKQDDQSEGVPIDGATQSFIFISPSIQPHNEGIYYCEVTNRRGRVVSNQMTVRVIDDRMPPDPVLHFVVDKTALTPGAHTVRCLKSSAGGRVHHSQTDATVVFQPGFFLCLDRDGNDVSDTHGAEIAISCRAADEKNLILHRGEALASDLFDVLPRTMEYLRRPALLRIPHFLVEDANHVAVVVDVDSKSGRILRDIEYLDIGDEFARVAISHLGTFAVVSRLKILRNDEGSAGIVERARLIILHPTNLSDSSQLESVKVSIALVRNAANYCEEAEVRLRQAREEGDGQFPPLTIDSFQLNIRENFSLNLQIGEGDRVVFRWPPPSSEILLTHVEVSVDNLMRNFDMNVTYPAFVKIPIRAVVGRTPAQKRTIVNSVDTKTPSTEQFLFEKDWTVVMPFLRDSETEFGDPPPSPSIVERTSTSLVLDLKASAGEGETTRMDDEQNEFTPYFYVVEMAIFSPTFWYRYDQTWWFDKTKTRVLDGMYHVVHRGFNTKVMISASAYAGCVRAARCSIDCFGEYSTPLLLPPLDTELYSQSDSLPCKDLATPDANSIEMDTTSCRLNKLLEDLHIDNSKLKTVYGMTRYIRSSHDVTVALLEAKKSLRSCNFELALLISGFSALNQQLTRIKTASYCYTKIMEPFLRVQRAVPELDSYPVDKAALIRRLHELLHEAHEIITKLSSPGWLQYVILDEWFEDELHKIFLKTAELLVNDRFPLQCARILQEALEAPIDSNIPRIMETARSYLLLAVGKFWEASDQETKLMISRELCQTLQLYPGNDSDQQDDDEEEGKELSVHKLIAELESSTSLQALDSLRQQDSFAQHIVSVSPHDEEKCERVPEAVHFDLDPFIRGVNPTGMHLVLKVANVSLDGCAVQGKATFCEHLTRLSFFPAAEFERKSRYCVTVREQELLSSLGGTLPKRSSFTIHFTTPA</sequence>
<dbReference type="SUPFAM" id="SSF48726">
    <property type="entry name" value="Immunoglobulin"/>
    <property type="match status" value="1"/>
</dbReference>
<dbReference type="InterPro" id="IPR007110">
    <property type="entry name" value="Ig-like_dom"/>
</dbReference>
<gene>
    <name evidence="2" type="ORF">P3T76_006832</name>
</gene>
<proteinExistence type="predicted"/>
<dbReference type="EMBL" id="JASMQC010000011">
    <property type="protein sequence ID" value="KAK1941768.1"/>
    <property type="molecule type" value="Genomic_DNA"/>
</dbReference>
<dbReference type="InterPro" id="IPR013783">
    <property type="entry name" value="Ig-like_fold"/>
</dbReference>
<dbReference type="AlphaFoldDB" id="A0AAD9LLV4"/>
<dbReference type="Proteomes" id="UP001259832">
    <property type="component" value="Unassembled WGS sequence"/>
</dbReference>
<evidence type="ECO:0000259" key="1">
    <source>
        <dbReference type="PROSITE" id="PS50835"/>
    </source>
</evidence>